<dbReference type="InterPro" id="IPR012373">
    <property type="entry name" value="Ferrdict_sens_TM"/>
</dbReference>
<dbReference type="PANTHER" id="PTHR30273:SF2">
    <property type="entry name" value="PROTEIN FECR"/>
    <property type="match status" value="1"/>
</dbReference>
<dbReference type="SUPFAM" id="SSF49899">
    <property type="entry name" value="Concanavalin A-like lectins/glucanases"/>
    <property type="match status" value="1"/>
</dbReference>
<organism evidence="5 6">
    <name type="scientific">Gimesia panareensis</name>
    <dbReference type="NCBI Taxonomy" id="2527978"/>
    <lineage>
        <taxon>Bacteria</taxon>
        <taxon>Pseudomonadati</taxon>
        <taxon>Planctomycetota</taxon>
        <taxon>Planctomycetia</taxon>
        <taxon>Planctomycetales</taxon>
        <taxon>Planctomycetaceae</taxon>
        <taxon>Gimesia</taxon>
    </lineage>
</organism>
<evidence type="ECO:0000313" key="6">
    <source>
        <dbReference type="Proteomes" id="UP000320839"/>
    </source>
</evidence>
<evidence type="ECO:0000256" key="2">
    <source>
        <dbReference type="ARBA" id="ARBA00023157"/>
    </source>
</evidence>
<reference evidence="5 6" key="1">
    <citation type="submission" date="2019-02" db="EMBL/GenBank/DDBJ databases">
        <title>Deep-cultivation of Planctomycetes and their phenomic and genomic characterization uncovers novel biology.</title>
        <authorList>
            <person name="Wiegand S."/>
            <person name="Jogler M."/>
            <person name="Boedeker C."/>
            <person name="Pinto D."/>
            <person name="Vollmers J."/>
            <person name="Rivas-Marin E."/>
            <person name="Kohn T."/>
            <person name="Peeters S.H."/>
            <person name="Heuer A."/>
            <person name="Rast P."/>
            <person name="Oberbeckmann S."/>
            <person name="Bunk B."/>
            <person name="Jeske O."/>
            <person name="Meyerdierks A."/>
            <person name="Storesund J.E."/>
            <person name="Kallscheuer N."/>
            <person name="Luecker S."/>
            <person name="Lage O.M."/>
            <person name="Pohl T."/>
            <person name="Merkel B.J."/>
            <person name="Hornburger P."/>
            <person name="Mueller R.-W."/>
            <person name="Bruemmer F."/>
            <person name="Labrenz M."/>
            <person name="Spormann A.M."/>
            <person name="Op den Camp H."/>
            <person name="Overmann J."/>
            <person name="Amann R."/>
            <person name="Jetten M.S.M."/>
            <person name="Mascher T."/>
            <person name="Medema M.H."/>
            <person name="Devos D.P."/>
            <person name="Kaster A.-K."/>
            <person name="Ovreas L."/>
            <person name="Rohde M."/>
            <person name="Galperin M.Y."/>
            <person name="Jogler C."/>
        </authorList>
    </citation>
    <scope>NUCLEOTIDE SEQUENCE [LARGE SCALE GENOMIC DNA]</scope>
    <source>
        <strain evidence="5 6">Pan153</strain>
    </source>
</reference>
<dbReference type="InterPro" id="IPR013320">
    <property type="entry name" value="ConA-like_dom_sf"/>
</dbReference>
<dbReference type="AlphaFoldDB" id="A0A518FSE7"/>
<dbReference type="EMBL" id="CP036317">
    <property type="protein sequence ID" value="QDV19225.1"/>
    <property type="molecule type" value="Genomic_DNA"/>
</dbReference>
<keyword evidence="3" id="KW-0472">Membrane</keyword>
<dbReference type="RefSeq" id="WP_197994639.1">
    <property type="nucleotide sequence ID" value="NZ_CP036317.1"/>
</dbReference>
<dbReference type="PANTHER" id="PTHR30273">
    <property type="entry name" value="PERIPLASMIC SIGNAL SENSOR AND SIGMA FACTOR ACTIVATOR FECR-RELATED"/>
    <property type="match status" value="1"/>
</dbReference>
<keyword evidence="3" id="KW-1133">Transmembrane helix</keyword>
<keyword evidence="3" id="KW-0812">Transmembrane</keyword>
<evidence type="ECO:0000259" key="4">
    <source>
        <dbReference type="SMART" id="SM00560"/>
    </source>
</evidence>
<name>A0A518FSE7_9PLAN</name>
<proteinExistence type="predicted"/>
<feature type="transmembrane region" description="Helical" evidence="3">
    <location>
        <begin position="86"/>
        <end position="107"/>
    </location>
</feature>
<protein>
    <submittedName>
        <fullName evidence="5">FecR protein</fullName>
    </submittedName>
</protein>
<sequence>MINSPSPDNRTIQLIDALLQETISAEQQAELEQLLKEDPEQRQLYVDYLQVHSGLSSWAAETREADPWVPQPVETRTDSQWNPSRFVLLLLSSVVAATLLLSLSYYAGWSIGVGQESHIVNAPGTHPVDNNVPPVTGEPQTDHIAQLTQAVGVEWDTPRDLQTGAGLPAGWLKLKRGTIQVEMISGASVLVEGPAAIKLISPLKAFCQYGKVRASVPEQAHGFSVATSRLNVVDLGTEFTLSLDETGNGQVQVIDGEVELHATDQQKSNTPLQSLKTGEGVRFDTEGTLNQLQEAIRPLIDLEELSQLAARQQEQQLSQWREQNAQLKTDASLLAYYDFEEPSNWVRTLKNKSQQPLSSATDGAIVGCQWTSGRWPDKRGLEFKRTSDRVRLQIPGEYQSLTFMAWVRIEGFDRWLSSLMLTDGFNPGNPHWQLSDKGEIILGVNTGEVKNFFSPVVLQPADLGRWIFLVTVYDHQKREVVHYLDGSPVSRHKIEKPVPLVIGPAEIGNWRPQNHSGAHSIRSLNGRLDEFAVFGRALSADEISRLYQAGKPNS</sequence>
<keyword evidence="1" id="KW-0732">Signal</keyword>
<dbReference type="InterPro" id="IPR006558">
    <property type="entry name" value="LamG-like"/>
</dbReference>
<evidence type="ECO:0000256" key="1">
    <source>
        <dbReference type="ARBA" id="ARBA00022729"/>
    </source>
</evidence>
<gene>
    <name evidence="5" type="ORF">Pan153_38900</name>
</gene>
<dbReference type="Gene3D" id="2.60.120.1440">
    <property type="match status" value="1"/>
</dbReference>
<keyword evidence="2" id="KW-1015">Disulfide bond</keyword>
<dbReference type="SMART" id="SM00560">
    <property type="entry name" value="LamGL"/>
    <property type="match status" value="1"/>
</dbReference>
<feature type="domain" description="LamG-like jellyroll fold" evidence="4">
    <location>
        <begin position="399"/>
        <end position="541"/>
    </location>
</feature>
<accession>A0A518FSE7</accession>
<evidence type="ECO:0000256" key="3">
    <source>
        <dbReference type="SAM" id="Phobius"/>
    </source>
</evidence>
<dbReference type="GO" id="GO:0016989">
    <property type="term" value="F:sigma factor antagonist activity"/>
    <property type="evidence" value="ECO:0007669"/>
    <property type="project" value="TreeGrafter"/>
</dbReference>
<dbReference type="Pfam" id="PF13385">
    <property type="entry name" value="Laminin_G_3"/>
    <property type="match status" value="1"/>
</dbReference>
<dbReference type="Proteomes" id="UP000320839">
    <property type="component" value="Chromosome"/>
</dbReference>
<evidence type="ECO:0000313" key="5">
    <source>
        <dbReference type="EMBL" id="QDV19225.1"/>
    </source>
</evidence>
<dbReference type="Gene3D" id="2.60.120.200">
    <property type="match status" value="1"/>
</dbReference>